<reference evidence="1" key="1">
    <citation type="submission" date="2018-02" db="EMBL/GenBank/DDBJ databases">
        <title>Rhizophora mucronata_Transcriptome.</title>
        <authorList>
            <person name="Meera S.P."/>
            <person name="Sreeshan A."/>
            <person name="Augustine A."/>
        </authorList>
    </citation>
    <scope>NUCLEOTIDE SEQUENCE</scope>
    <source>
        <tissue evidence="1">Leaf</tissue>
    </source>
</reference>
<protein>
    <submittedName>
        <fullName evidence="1">Uncharacterized protein LOC8269523</fullName>
    </submittedName>
</protein>
<sequence length="32" mass="3803">MVPNDDYEVLMEQVRKTVHVLQPCEKAIEFQI</sequence>
<accession>A0A2P2L984</accession>
<organism evidence="1">
    <name type="scientific">Rhizophora mucronata</name>
    <name type="common">Asiatic mangrove</name>
    <dbReference type="NCBI Taxonomy" id="61149"/>
    <lineage>
        <taxon>Eukaryota</taxon>
        <taxon>Viridiplantae</taxon>
        <taxon>Streptophyta</taxon>
        <taxon>Embryophyta</taxon>
        <taxon>Tracheophyta</taxon>
        <taxon>Spermatophyta</taxon>
        <taxon>Magnoliopsida</taxon>
        <taxon>eudicotyledons</taxon>
        <taxon>Gunneridae</taxon>
        <taxon>Pentapetalae</taxon>
        <taxon>rosids</taxon>
        <taxon>fabids</taxon>
        <taxon>Malpighiales</taxon>
        <taxon>Rhizophoraceae</taxon>
        <taxon>Rhizophora</taxon>
    </lineage>
</organism>
<dbReference type="EMBL" id="GGEC01034037">
    <property type="protein sequence ID" value="MBX14521.1"/>
    <property type="molecule type" value="Transcribed_RNA"/>
</dbReference>
<evidence type="ECO:0000313" key="1">
    <source>
        <dbReference type="EMBL" id="MBX14521.1"/>
    </source>
</evidence>
<name>A0A2P2L984_RHIMU</name>
<proteinExistence type="predicted"/>
<dbReference type="AlphaFoldDB" id="A0A2P2L984"/>